<dbReference type="Proteomes" id="UP001157355">
    <property type="component" value="Unassembled WGS sequence"/>
</dbReference>
<evidence type="ECO:0000313" key="2">
    <source>
        <dbReference type="Proteomes" id="UP001157355"/>
    </source>
</evidence>
<accession>A0AA37TSR6</accession>
<organism evidence="1 2">
    <name type="scientific">Cypionkella aquatica</name>
    <dbReference type="NCBI Taxonomy" id="1756042"/>
    <lineage>
        <taxon>Bacteria</taxon>
        <taxon>Pseudomonadati</taxon>
        <taxon>Pseudomonadota</taxon>
        <taxon>Alphaproteobacteria</taxon>
        <taxon>Rhodobacterales</taxon>
        <taxon>Paracoccaceae</taxon>
        <taxon>Cypionkella</taxon>
    </lineage>
</organism>
<dbReference type="AlphaFoldDB" id="A0AA37TSR6"/>
<sequence>MPVAPTLPPIHFVLPGGVACVAHQAGTTMMRVTKGWITTDEGLLTELREGRPKIPWISRDAREEAIVSITGDKFISETDRADLLAWVRATPFYDQ</sequence>
<reference evidence="1 2" key="1">
    <citation type="journal article" date="2014" name="Int. J. Syst. Evol. Microbiol.">
        <title>Complete genome sequence of Corynebacterium casei LMG S-19264T (=DSM 44701T), isolated from a smear-ripened cheese.</title>
        <authorList>
            <consortium name="US DOE Joint Genome Institute (JGI-PGF)"/>
            <person name="Walter F."/>
            <person name="Albersmeier A."/>
            <person name="Kalinowski J."/>
            <person name="Ruckert C."/>
        </authorList>
    </citation>
    <scope>NUCLEOTIDE SEQUENCE [LARGE SCALE GENOMIC DNA]</scope>
    <source>
        <strain evidence="1 2">NBRC 111766</strain>
    </source>
</reference>
<dbReference type="RefSeq" id="WP_284325018.1">
    <property type="nucleotide sequence ID" value="NZ_BSPP01000007.1"/>
</dbReference>
<comment type="caution">
    <text evidence="1">The sequence shown here is derived from an EMBL/GenBank/DDBJ whole genome shotgun (WGS) entry which is preliminary data.</text>
</comment>
<gene>
    <name evidence="1" type="ORF">GCM10010873_18010</name>
</gene>
<protein>
    <submittedName>
        <fullName evidence="1">Uncharacterized protein</fullName>
    </submittedName>
</protein>
<name>A0AA37TSR6_9RHOB</name>
<proteinExistence type="predicted"/>
<keyword evidence="2" id="KW-1185">Reference proteome</keyword>
<evidence type="ECO:0000313" key="1">
    <source>
        <dbReference type="EMBL" id="GLS86827.1"/>
    </source>
</evidence>
<dbReference type="EMBL" id="BSPP01000007">
    <property type="protein sequence ID" value="GLS86827.1"/>
    <property type="molecule type" value="Genomic_DNA"/>
</dbReference>